<dbReference type="GO" id="GO:0030163">
    <property type="term" value="P:protein catabolic process"/>
    <property type="evidence" value="ECO:0007669"/>
    <property type="project" value="InterPro"/>
</dbReference>
<gene>
    <name evidence="2" type="ORF">LX69_02583</name>
</gene>
<dbReference type="InterPro" id="IPR014719">
    <property type="entry name" value="Ribosomal_bL12_C/ClpS-like"/>
</dbReference>
<dbReference type="GO" id="GO:0006508">
    <property type="term" value="P:proteolysis"/>
    <property type="evidence" value="ECO:0007669"/>
    <property type="project" value="UniProtKB-KW"/>
</dbReference>
<dbReference type="EMBL" id="QKZK01000024">
    <property type="protein sequence ID" value="PZX13552.1"/>
    <property type="molecule type" value="Genomic_DNA"/>
</dbReference>
<evidence type="ECO:0000259" key="1">
    <source>
        <dbReference type="Pfam" id="PF02617"/>
    </source>
</evidence>
<dbReference type="OrthoDB" id="598046at2"/>
<comment type="caution">
    <text evidence="2">The sequence shown here is derived from an EMBL/GenBank/DDBJ whole genome shotgun (WGS) entry which is preliminary data.</text>
</comment>
<protein>
    <submittedName>
        <fullName evidence="2">ATP-dependent Clp protease adaptor protein ClpS</fullName>
    </submittedName>
</protein>
<dbReference type="Gene3D" id="3.30.1390.10">
    <property type="match status" value="1"/>
</dbReference>
<dbReference type="Pfam" id="PF02617">
    <property type="entry name" value="ClpS"/>
    <property type="match status" value="1"/>
</dbReference>
<dbReference type="SUPFAM" id="SSF54736">
    <property type="entry name" value="ClpS-like"/>
    <property type="match status" value="1"/>
</dbReference>
<reference evidence="2 3" key="1">
    <citation type="submission" date="2018-06" db="EMBL/GenBank/DDBJ databases">
        <title>Genomic Encyclopedia of Archaeal and Bacterial Type Strains, Phase II (KMG-II): from individual species to whole genera.</title>
        <authorList>
            <person name="Goeker M."/>
        </authorList>
    </citation>
    <scope>NUCLEOTIDE SEQUENCE [LARGE SCALE GENOMIC DNA]</scope>
    <source>
        <strain evidence="2 3">DSM 6779</strain>
    </source>
</reference>
<proteinExistence type="predicted"/>
<dbReference type="RefSeq" id="WP_111446429.1">
    <property type="nucleotide sequence ID" value="NZ_QKZK01000024.1"/>
</dbReference>
<accession>A0A2W7NQH3</accession>
<evidence type="ECO:0000313" key="2">
    <source>
        <dbReference type="EMBL" id="PZX13552.1"/>
    </source>
</evidence>
<dbReference type="GO" id="GO:0008233">
    <property type="term" value="F:peptidase activity"/>
    <property type="evidence" value="ECO:0007669"/>
    <property type="project" value="UniProtKB-KW"/>
</dbReference>
<dbReference type="InterPro" id="IPR003769">
    <property type="entry name" value="ClpS_core"/>
</dbReference>
<keyword evidence="2" id="KW-0378">Hydrolase</keyword>
<name>A0A2W7NQH3_9BACT</name>
<dbReference type="AlphaFoldDB" id="A0A2W7NQH3"/>
<keyword evidence="2" id="KW-0645">Protease</keyword>
<organism evidence="2 3">
    <name type="scientific">Breznakibacter xylanolyticus</name>
    <dbReference type="NCBI Taxonomy" id="990"/>
    <lineage>
        <taxon>Bacteria</taxon>
        <taxon>Pseudomonadati</taxon>
        <taxon>Bacteroidota</taxon>
        <taxon>Bacteroidia</taxon>
        <taxon>Marinilabiliales</taxon>
        <taxon>Marinilabiliaceae</taxon>
        <taxon>Breznakibacter</taxon>
    </lineage>
</organism>
<dbReference type="Proteomes" id="UP000249239">
    <property type="component" value="Unassembled WGS sequence"/>
</dbReference>
<keyword evidence="3" id="KW-1185">Reference proteome</keyword>
<feature type="domain" description="Adaptor protein ClpS core" evidence="1">
    <location>
        <begin position="22"/>
        <end position="83"/>
    </location>
</feature>
<sequence>MVPSEKQQPFNEPYESHEPLSWLILHNDDVNTFDHVIESLCEVVRHDEIQAEQCAMITHYKGKCDIKKGTHDALAPLRDQLLQRYLSVTIDT</sequence>
<evidence type="ECO:0000313" key="3">
    <source>
        <dbReference type="Proteomes" id="UP000249239"/>
    </source>
</evidence>